<evidence type="ECO:0000259" key="10">
    <source>
        <dbReference type="PROSITE" id="PS51330"/>
    </source>
</evidence>
<protein>
    <recommendedName>
        <fullName evidence="3 8">Dihydrofolate reductase</fullName>
        <ecNumber evidence="3 8">1.5.1.3</ecNumber>
    </recommendedName>
</protein>
<evidence type="ECO:0000313" key="12">
    <source>
        <dbReference type="Proteomes" id="UP000199239"/>
    </source>
</evidence>
<keyword evidence="4 8" id="KW-0554">One-carbon metabolism</keyword>
<evidence type="ECO:0000256" key="8">
    <source>
        <dbReference type="PIRNR" id="PIRNR000194"/>
    </source>
</evidence>
<dbReference type="EC" id="1.5.1.3" evidence="3 8"/>
<dbReference type="PROSITE" id="PS51330">
    <property type="entry name" value="DHFR_2"/>
    <property type="match status" value="1"/>
</dbReference>
<dbReference type="UniPathway" id="UPA00077">
    <property type="reaction ID" value="UER00158"/>
</dbReference>
<dbReference type="InterPro" id="IPR012259">
    <property type="entry name" value="DHFR"/>
</dbReference>
<dbReference type="RefSeq" id="WP_093914492.1">
    <property type="nucleotide sequence ID" value="NZ_FPAJ01000001.1"/>
</dbReference>
<evidence type="ECO:0000256" key="4">
    <source>
        <dbReference type="ARBA" id="ARBA00022563"/>
    </source>
</evidence>
<comment type="catalytic activity">
    <reaction evidence="8">
        <text>(6S)-5,6,7,8-tetrahydrofolate + NADP(+) = 7,8-dihydrofolate + NADPH + H(+)</text>
        <dbReference type="Rhea" id="RHEA:15009"/>
        <dbReference type="ChEBI" id="CHEBI:15378"/>
        <dbReference type="ChEBI" id="CHEBI:57451"/>
        <dbReference type="ChEBI" id="CHEBI:57453"/>
        <dbReference type="ChEBI" id="CHEBI:57783"/>
        <dbReference type="ChEBI" id="CHEBI:58349"/>
        <dbReference type="EC" id="1.5.1.3"/>
    </reaction>
</comment>
<organism evidence="11 12">
    <name type="scientific">Sulfitobacter marinus</name>
    <dbReference type="NCBI Taxonomy" id="394264"/>
    <lineage>
        <taxon>Bacteria</taxon>
        <taxon>Pseudomonadati</taxon>
        <taxon>Pseudomonadota</taxon>
        <taxon>Alphaproteobacteria</taxon>
        <taxon>Rhodobacterales</taxon>
        <taxon>Roseobacteraceae</taxon>
        <taxon>Sulfitobacter</taxon>
    </lineage>
</organism>
<dbReference type="PANTHER" id="PTHR48069:SF3">
    <property type="entry name" value="DIHYDROFOLATE REDUCTASE"/>
    <property type="match status" value="1"/>
</dbReference>
<dbReference type="SUPFAM" id="SSF53597">
    <property type="entry name" value="Dihydrofolate reductase-like"/>
    <property type="match status" value="1"/>
</dbReference>
<dbReference type="GO" id="GO:0006730">
    <property type="term" value="P:one-carbon metabolic process"/>
    <property type="evidence" value="ECO:0007669"/>
    <property type="project" value="UniProtKB-KW"/>
</dbReference>
<evidence type="ECO:0000256" key="2">
    <source>
        <dbReference type="ARBA" id="ARBA00009539"/>
    </source>
</evidence>
<evidence type="ECO:0000256" key="1">
    <source>
        <dbReference type="ARBA" id="ARBA00004903"/>
    </source>
</evidence>
<dbReference type="GO" id="GO:0046655">
    <property type="term" value="P:folic acid metabolic process"/>
    <property type="evidence" value="ECO:0007669"/>
    <property type="project" value="TreeGrafter"/>
</dbReference>
<dbReference type="PIRSF" id="PIRSF000194">
    <property type="entry name" value="DHFR"/>
    <property type="match status" value="1"/>
</dbReference>
<dbReference type="CDD" id="cd00209">
    <property type="entry name" value="DHFR"/>
    <property type="match status" value="1"/>
</dbReference>
<dbReference type="GO" id="GO:0046452">
    <property type="term" value="P:dihydrofolate metabolic process"/>
    <property type="evidence" value="ECO:0007669"/>
    <property type="project" value="TreeGrafter"/>
</dbReference>
<gene>
    <name evidence="11" type="ORF">SAMN04488040_0190</name>
</gene>
<dbReference type="PROSITE" id="PS00075">
    <property type="entry name" value="DHFR_1"/>
    <property type="match status" value="1"/>
</dbReference>
<comment type="similarity">
    <text evidence="2 8 9">Belongs to the dihydrofolate reductase family.</text>
</comment>
<name>A0A1I6PJD4_9RHOB</name>
<keyword evidence="12" id="KW-1185">Reference proteome</keyword>
<evidence type="ECO:0000256" key="9">
    <source>
        <dbReference type="RuleBase" id="RU004474"/>
    </source>
</evidence>
<dbReference type="OrthoDB" id="9804315at2"/>
<dbReference type="InterPro" id="IPR001796">
    <property type="entry name" value="DHFR_dom"/>
</dbReference>
<comment type="pathway">
    <text evidence="1 8">Cofactor biosynthesis; tetrahydrofolate biosynthesis; 5,6,7,8-tetrahydrofolate from 7,8-dihydrofolate: step 1/1.</text>
</comment>
<evidence type="ECO:0000256" key="7">
    <source>
        <dbReference type="ARBA" id="ARBA00025067"/>
    </source>
</evidence>
<dbReference type="STRING" id="394264.SAMN04488040_0190"/>
<dbReference type="InterPro" id="IPR024072">
    <property type="entry name" value="DHFR-like_dom_sf"/>
</dbReference>
<feature type="domain" description="DHFR" evidence="10">
    <location>
        <begin position="1"/>
        <end position="157"/>
    </location>
</feature>
<accession>A0A1I6PJD4</accession>
<keyword evidence="5 8" id="KW-0521">NADP</keyword>
<dbReference type="Pfam" id="PF00186">
    <property type="entry name" value="DHFR_1"/>
    <property type="match status" value="1"/>
</dbReference>
<proteinExistence type="inferred from homology"/>
<dbReference type="GO" id="GO:0050661">
    <property type="term" value="F:NADP binding"/>
    <property type="evidence" value="ECO:0007669"/>
    <property type="project" value="InterPro"/>
</dbReference>
<comment type="function">
    <text evidence="7 8">Key enzyme in folate metabolism. Catalyzes an essential reaction for de novo glycine and purine synthesis, and for DNA precursor synthesis.</text>
</comment>
<dbReference type="GO" id="GO:0046654">
    <property type="term" value="P:tetrahydrofolate biosynthetic process"/>
    <property type="evidence" value="ECO:0007669"/>
    <property type="project" value="UniProtKB-UniPathway"/>
</dbReference>
<dbReference type="GO" id="GO:0004146">
    <property type="term" value="F:dihydrofolate reductase activity"/>
    <property type="evidence" value="ECO:0007669"/>
    <property type="project" value="UniProtKB-EC"/>
</dbReference>
<evidence type="ECO:0000256" key="6">
    <source>
        <dbReference type="ARBA" id="ARBA00023002"/>
    </source>
</evidence>
<evidence type="ECO:0000256" key="5">
    <source>
        <dbReference type="ARBA" id="ARBA00022857"/>
    </source>
</evidence>
<dbReference type="EMBL" id="FPAJ01000001">
    <property type="protein sequence ID" value="SFS40198.1"/>
    <property type="molecule type" value="Genomic_DNA"/>
</dbReference>
<evidence type="ECO:0000256" key="3">
    <source>
        <dbReference type="ARBA" id="ARBA00012856"/>
    </source>
</evidence>
<dbReference type="PANTHER" id="PTHR48069">
    <property type="entry name" value="DIHYDROFOLATE REDUCTASE"/>
    <property type="match status" value="1"/>
</dbReference>
<dbReference type="PRINTS" id="PR00070">
    <property type="entry name" value="DHFR"/>
</dbReference>
<reference evidence="12" key="1">
    <citation type="submission" date="2016-10" db="EMBL/GenBank/DDBJ databases">
        <authorList>
            <person name="Varghese N."/>
            <person name="Submissions S."/>
        </authorList>
    </citation>
    <scope>NUCLEOTIDE SEQUENCE [LARGE SCALE GENOMIC DNA]</scope>
    <source>
        <strain evidence="12">DSM 23422</strain>
    </source>
</reference>
<dbReference type="AlphaFoldDB" id="A0A1I6PJD4"/>
<keyword evidence="6 8" id="KW-0560">Oxidoreductase</keyword>
<dbReference type="Gene3D" id="3.40.430.10">
    <property type="entry name" value="Dihydrofolate Reductase, subunit A"/>
    <property type="match status" value="1"/>
</dbReference>
<sequence length="159" mass="17553">MITLIVAKAVNGAIGRDGTIPWHVPEDLKSFQRETLGGALIMGRNTWDSLPFKPLPKRLNIVVSSRPDAAEIVVPSVAEAIKMASSQGYDRVYGIGGAGIYQEMLGLSDRLLISEVDVEIKDADTFFPAFDPAKWRVVNDRVLREAVPRCTVREYLRAV</sequence>
<dbReference type="Proteomes" id="UP000199239">
    <property type="component" value="Unassembled WGS sequence"/>
</dbReference>
<evidence type="ECO:0000313" key="11">
    <source>
        <dbReference type="EMBL" id="SFS40198.1"/>
    </source>
</evidence>
<dbReference type="InterPro" id="IPR017925">
    <property type="entry name" value="DHFR_CS"/>
</dbReference>